<proteinExistence type="predicted"/>
<dbReference type="PANTHER" id="PTHR42791:SF17">
    <property type="entry name" value="ACETYLTRANSFERASE, GNAT FAMILY FAMILY (AFU_ORTHOLOGUE AFUA_8G05690)"/>
    <property type="match status" value="1"/>
</dbReference>
<organism evidence="2 3">
    <name type="scientific">Cercophora samala</name>
    <dbReference type="NCBI Taxonomy" id="330535"/>
    <lineage>
        <taxon>Eukaryota</taxon>
        <taxon>Fungi</taxon>
        <taxon>Dikarya</taxon>
        <taxon>Ascomycota</taxon>
        <taxon>Pezizomycotina</taxon>
        <taxon>Sordariomycetes</taxon>
        <taxon>Sordariomycetidae</taxon>
        <taxon>Sordariales</taxon>
        <taxon>Lasiosphaeriaceae</taxon>
        <taxon>Cercophora</taxon>
    </lineage>
</organism>
<dbReference type="Proteomes" id="UP001174997">
    <property type="component" value="Unassembled WGS sequence"/>
</dbReference>
<dbReference type="InterPro" id="IPR000182">
    <property type="entry name" value="GNAT_dom"/>
</dbReference>
<evidence type="ECO:0000313" key="2">
    <source>
        <dbReference type="EMBL" id="KAK0668789.1"/>
    </source>
</evidence>
<dbReference type="InterPro" id="IPR016181">
    <property type="entry name" value="Acyl_CoA_acyltransferase"/>
</dbReference>
<accession>A0AA40D9Y4</accession>
<dbReference type="Pfam" id="PF00583">
    <property type="entry name" value="Acetyltransf_1"/>
    <property type="match status" value="1"/>
</dbReference>
<feature type="domain" description="N-acetyltransferase" evidence="1">
    <location>
        <begin position="49"/>
        <end position="186"/>
    </location>
</feature>
<comment type="caution">
    <text evidence="2">The sequence shown here is derived from an EMBL/GenBank/DDBJ whole genome shotgun (WGS) entry which is preliminary data.</text>
</comment>
<sequence>MVHLVLPALIPDIKRVYDSYFAAFRNDPMGEIMLNILFPGGNVNTPEFREEHAKGTLAWWHQSDSQYTYKCVDTDNGDIVGMGLIDVILRRRSDEERAFQGVPWLEGEAKERAEKVLKPLHDMREQLFGDQQYIYAHVIGVLPEHQGKQAGAALAGWGLSFVDYTNLPLYFEASPSSVGLYEKLGYERLKETIVHKAETLGTTTDISVPLMVKMPKSAGGMSFYEWKEKGYPKFNAATPVSKKQKL</sequence>
<dbReference type="PANTHER" id="PTHR42791">
    <property type="entry name" value="GNAT FAMILY ACETYLTRANSFERASE"/>
    <property type="match status" value="1"/>
</dbReference>
<dbReference type="Gene3D" id="3.40.630.30">
    <property type="match status" value="1"/>
</dbReference>
<name>A0AA40D9Y4_9PEZI</name>
<dbReference type="EMBL" id="JAULSY010000051">
    <property type="protein sequence ID" value="KAK0668789.1"/>
    <property type="molecule type" value="Genomic_DNA"/>
</dbReference>
<gene>
    <name evidence="2" type="ORF">QBC41DRAFT_276176</name>
</gene>
<dbReference type="InterPro" id="IPR052523">
    <property type="entry name" value="Trichothecene_AcTrans"/>
</dbReference>
<dbReference type="SUPFAM" id="SSF55729">
    <property type="entry name" value="Acyl-CoA N-acyltransferases (Nat)"/>
    <property type="match status" value="1"/>
</dbReference>
<protein>
    <recommendedName>
        <fullName evidence="1">N-acetyltransferase domain-containing protein</fullName>
    </recommendedName>
</protein>
<evidence type="ECO:0000259" key="1">
    <source>
        <dbReference type="Pfam" id="PF00583"/>
    </source>
</evidence>
<dbReference type="AlphaFoldDB" id="A0AA40D9Y4"/>
<dbReference type="GO" id="GO:0016747">
    <property type="term" value="F:acyltransferase activity, transferring groups other than amino-acyl groups"/>
    <property type="evidence" value="ECO:0007669"/>
    <property type="project" value="InterPro"/>
</dbReference>
<keyword evidence="3" id="KW-1185">Reference proteome</keyword>
<reference evidence="2" key="1">
    <citation type="submission" date="2023-06" db="EMBL/GenBank/DDBJ databases">
        <title>Genome-scale phylogeny and comparative genomics of the fungal order Sordariales.</title>
        <authorList>
            <consortium name="Lawrence Berkeley National Laboratory"/>
            <person name="Hensen N."/>
            <person name="Bonometti L."/>
            <person name="Westerberg I."/>
            <person name="Brannstrom I.O."/>
            <person name="Guillou S."/>
            <person name="Cros-Aarteil S."/>
            <person name="Calhoun S."/>
            <person name="Haridas S."/>
            <person name="Kuo A."/>
            <person name="Mondo S."/>
            <person name="Pangilinan J."/>
            <person name="Riley R."/>
            <person name="Labutti K."/>
            <person name="Andreopoulos B."/>
            <person name="Lipzen A."/>
            <person name="Chen C."/>
            <person name="Yanf M."/>
            <person name="Daum C."/>
            <person name="Ng V."/>
            <person name="Clum A."/>
            <person name="Steindorff A."/>
            <person name="Ohm R."/>
            <person name="Martin F."/>
            <person name="Silar P."/>
            <person name="Natvig D."/>
            <person name="Lalanne C."/>
            <person name="Gautier V."/>
            <person name="Ament-Velasquez S.L."/>
            <person name="Kruys A."/>
            <person name="Hutchinson M.I."/>
            <person name="Powell A.J."/>
            <person name="Barry K."/>
            <person name="Miller A.N."/>
            <person name="Grigoriev I.V."/>
            <person name="Debuchy R."/>
            <person name="Gladieux P."/>
            <person name="Thoren M.H."/>
            <person name="Johannesson H."/>
        </authorList>
    </citation>
    <scope>NUCLEOTIDE SEQUENCE</scope>
    <source>
        <strain evidence="2">CBS 307.81</strain>
    </source>
</reference>
<evidence type="ECO:0000313" key="3">
    <source>
        <dbReference type="Proteomes" id="UP001174997"/>
    </source>
</evidence>